<evidence type="ECO:0000256" key="1">
    <source>
        <dbReference type="ARBA" id="ARBA00000085"/>
    </source>
</evidence>
<evidence type="ECO:0000259" key="10">
    <source>
        <dbReference type="PROSITE" id="PS50110"/>
    </source>
</evidence>
<evidence type="ECO:0000256" key="8">
    <source>
        <dbReference type="SAM" id="Phobius"/>
    </source>
</evidence>
<dbReference type="PROSITE" id="PS50110">
    <property type="entry name" value="RESPONSE_REGULATORY"/>
    <property type="match status" value="1"/>
</dbReference>
<dbReference type="CDD" id="cd00130">
    <property type="entry name" value="PAS"/>
    <property type="match status" value="1"/>
</dbReference>
<accession>A0A5A9XC32</accession>
<feature type="coiled-coil region" evidence="7">
    <location>
        <begin position="319"/>
        <end position="353"/>
    </location>
</feature>
<evidence type="ECO:0000256" key="2">
    <source>
        <dbReference type="ARBA" id="ARBA00012438"/>
    </source>
</evidence>
<dbReference type="NCBIfam" id="TIGR00229">
    <property type="entry name" value="sensory_box"/>
    <property type="match status" value="1"/>
</dbReference>
<dbReference type="SMART" id="SM00448">
    <property type="entry name" value="REC"/>
    <property type="match status" value="1"/>
</dbReference>
<dbReference type="GO" id="GO:0000155">
    <property type="term" value="F:phosphorelay sensor kinase activity"/>
    <property type="evidence" value="ECO:0007669"/>
    <property type="project" value="InterPro"/>
</dbReference>
<evidence type="ECO:0000256" key="7">
    <source>
        <dbReference type="SAM" id="Coils"/>
    </source>
</evidence>
<evidence type="ECO:0000256" key="4">
    <source>
        <dbReference type="ARBA" id="ARBA00022679"/>
    </source>
</evidence>
<dbReference type="InterPro" id="IPR004358">
    <property type="entry name" value="Sig_transdc_His_kin-like_C"/>
</dbReference>
<evidence type="ECO:0000256" key="3">
    <source>
        <dbReference type="ARBA" id="ARBA00022553"/>
    </source>
</evidence>
<dbReference type="SUPFAM" id="SSF55785">
    <property type="entry name" value="PYP-like sensor domain (PAS domain)"/>
    <property type="match status" value="1"/>
</dbReference>
<keyword evidence="5" id="KW-0418">Kinase</keyword>
<dbReference type="CDD" id="cd00082">
    <property type="entry name" value="HisKA"/>
    <property type="match status" value="1"/>
</dbReference>
<dbReference type="Gene3D" id="3.30.450.40">
    <property type="match status" value="1"/>
</dbReference>
<keyword evidence="3 6" id="KW-0597">Phosphoprotein</keyword>
<comment type="catalytic activity">
    <reaction evidence="1">
        <text>ATP + protein L-histidine = ADP + protein N-phospho-L-histidine.</text>
        <dbReference type="EC" id="2.7.13.3"/>
    </reaction>
</comment>
<evidence type="ECO:0000256" key="5">
    <source>
        <dbReference type="ARBA" id="ARBA00022777"/>
    </source>
</evidence>
<dbReference type="InterPro" id="IPR001789">
    <property type="entry name" value="Sig_transdc_resp-reg_receiver"/>
</dbReference>
<keyword evidence="8" id="KW-0472">Membrane</keyword>
<keyword evidence="8" id="KW-1133">Transmembrane helix</keyword>
<keyword evidence="13" id="KW-1185">Reference proteome</keyword>
<dbReference type="PROSITE" id="PS50109">
    <property type="entry name" value="HIS_KIN"/>
    <property type="match status" value="1"/>
</dbReference>
<evidence type="ECO:0000259" key="9">
    <source>
        <dbReference type="PROSITE" id="PS50109"/>
    </source>
</evidence>
<dbReference type="SMART" id="SM00091">
    <property type="entry name" value="PAS"/>
    <property type="match status" value="1"/>
</dbReference>
<dbReference type="SMART" id="SM00388">
    <property type="entry name" value="HisKA"/>
    <property type="match status" value="1"/>
</dbReference>
<dbReference type="EMBL" id="SRSD01000008">
    <property type="protein sequence ID" value="KAA0889819.1"/>
    <property type="molecule type" value="Genomic_DNA"/>
</dbReference>
<dbReference type="PRINTS" id="PR00344">
    <property type="entry name" value="BCTRLSENSOR"/>
</dbReference>
<dbReference type="InterPro" id="IPR054327">
    <property type="entry name" value="His-kinase-like_sensor"/>
</dbReference>
<dbReference type="InterPro" id="IPR000014">
    <property type="entry name" value="PAS"/>
</dbReference>
<proteinExistence type="predicted"/>
<dbReference type="AlphaFoldDB" id="A0A5A9XC32"/>
<dbReference type="Gene3D" id="3.40.50.2300">
    <property type="match status" value="1"/>
</dbReference>
<dbReference type="InterPro" id="IPR035965">
    <property type="entry name" value="PAS-like_dom_sf"/>
</dbReference>
<dbReference type="InterPro" id="IPR036097">
    <property type="entry name" value="HisK_dim/P_sf"/>
</dbReference>
<dbReference type="Pfam" id="PF22588">
    <property type="entry name" value="dCache_1_like"/>
    <property type="match status" value="1"/>
</dbReference>
<dbReference type="Gene3D" id="3.30.450.20">
    <property type="entry name" value="PAS domain"/>
    <property type="match status" value="3"/>
</dbReference>
<dbReference type="PANTHER" id="PTHR43065">
    <property type="entry name" value="SENSOR HISTIDINE KINASE"/>
    <property type="match status" value="1"/>
</dbReference>
<evidence type="ECO:0000259" key="11">
    <source>
        <dbReference type="PROSITE" id="PS50112"/>
    </source>
</evidence>
<dbReference type="SMART" id="SM00387">
    <property type="entry name" value="HATPase_c"/>
    <property type="match status" value="1"/>
</dbReference>
<dbReference type="InterPro" id="IPR036890">
    <property type="entry name" value="HATPase_C_sf"/>
</dbReference>
<dbReference type="Pfam" id="PF02518">
    <property type="entry name" value="HATPase_c"/>
    <property type="match status" value="1"/>
</dbReference>
<evidence type="ECO:0000313" key="12">
    <source>
        <dbReference type="EMBL" id="KAA0889819.1"/>
    </source>
</evidence>
<sequence>MPWSTPVRQRSALTITQFKTRVRFIVGLLLVVVIAISAWHMVSERHAIVNAAEKQSEGYARALGEHAGSAFAEADRALQDIASEIDQRGGVERVDQRTLFHLIRRQGGDTPQIGAIFIVNRNGVMAVNSLEFPSRQINVADRDYFLSGRGNPHAGLFFSRPLVSRLSNCWRFTMTRPLVAADGSFSGLVAAAFEIDYFHRFYTSTSLGPRGKVLLIRTDGAPLVNEPFAENAYTTDFRQSALFRRYLPHAPAGTFRGSQSPQDTIPRIISYYRISRFPVVAVVSLHQGDFLDSWRQKAVFQATILAGLSLTILLLMHLLLNYLDRLQGTQNSLREEQEQVRLKAAQIDAANDAILLTDSEGHLLHVNTTLCHMTGFTQDELLRKNLRDLQTPEFVACTDVHTATTLERGEAIFESAYLVKGGAVLPVEIHARAMTDDGKGLILSIVRDISERKRNELREHTRLRILEEMATGAGLADLLLHIVGFVEQECRGALCSILLLDEDEQHLRRGVAPSLPDFYNQAVDGQRPGQWLLSSGADGRRYRRMIVDDLAAHPSWRDFIPAREAGLRACWAEPVFSSEDELLGTVAMYYREPRTPDQFEIRMIETAAHLASIAIGRFKIEERRNHLEVQLHHVQKIEAIGQLAGGIAHDFNNLLTPILVYAEMMQNKLAKDDPLRGKTQGIILAACKARDLTQQLLSFGRKQMLTIQPVDLNGIVRMFQDILRRTIRESVSIDIRLAPGKVVILADRGQIEQVLLNLAVNAQDAITGNGTIIVETGHVVLDNEYARLHPGMRPGPYALLAFSDNGCGMDDKTLVHIFEPFFTTKQMGHGTGLGLATVYGIIKQHEGYITVRSGSGEGTTFCLYLPLGHHETAIKELEPVAPTVAPGTPRGGSIMVVEDNDMVREMAVELLESSGYRVLVADHPAAARELARQNRSIIDLLVTDVVMPEMNGRDLYGCLHESLPKLRVLYISGYANELFVHDGMLEEGIDFLQKPFTAERFLERVRQALA</sequence>
<dbReference type="PANTHER" id="PTHR43065:SF42">
    <property type="entry name" value="TWO-COMPONENT SENSOR PPRA"/>
    <property type="match status" value="1"/>
</dbReference>
<dbReference type="CDD" id="cd12915">
    <property type="entry name" value="PDC2_DGC_like"/>
    <property type="match status" value="1"/>
</dbReference>
<dbReference type="EC" id="2.7.13.3" evidence="2"/>
<dbReference type="OrthoDB" id="9806821at2"/>
<dbReference type="InterPro" id="IPR003594">
    <property type="entry name" value="HATPase_dom"/>
</dbReference>
<gene>
    <name evidence="12" type="ORF">ET418_13685</name>
</gene>
<dbReference type="SUPFAM" id="SSF55781">
    <property type="entry name" value="GAF domain-like"/>
    <property type="match status" value="1"/>
</dbReference>
<protein>
    <recommendedName>
        <fullName evidence="2">histidine kinase</fullName>
        <ecNumber evidence="2">2.7.13.3</ecNumber>
    </recommendedName>
</protein>
<feature type="transmembrane region" description="Helical" evidence="8">
    <location>
        <begin position="21"/>
        <end position="42"/>
    </location>
</feature>
<organism evidence="12 13">
    <name type="scientific">Oryzomonas rubra</name>
    <dbReference type="NCBI Taxonomy" id="2509454"/>
    <lineage>
        <taxon>Bacteria</taxon>
        <taxon>Pseudomonadati</taxon>
        <taxon>Thermodesulfobacteriota</taxon>
        <taxon>Desulfuromonadia</taxon>
        <taxon>Geobacterales</taxon>
        <taxon>Geobacteraceae</taxon>
        <taxon>Oryzomonas</taxon>
    </lineage>
</organism>
<evidence type="ECO:0000256" key="6">
    <source>
        <dbReference type="PROSITE-ProRule" id="PRU00169"/>
    </source>
</evidence>
<dbReference type="InterPro" id="IPR003661">
    <property type="entry name" value="HisK_dim/P_dom"/>
</dbReference>
<dbReference type="SMART" id="SM00065">
    <property type="entry name" value="GAF"/>
    <property type="match status" value="1"/>
</dbReference>
<dbReference type="InterPro" id="IPR005467">
    <property type="entry name" value="His_kinase_dom"/>
</dbReference>
<dbReference type="Pfam" id="PF13185">
    <property type="entry name" value="GAF_2"/>
    <property type="match status" value="1"/>
</dbReference>
<dbReference type="PROSITE" id="PS50112">
    <property type="entry name" value="PAS"/>
    <property type="match status" value="1"/>
</dbReference>
<dbReference type="SUPFAM" id="SSF55874">
    <property type="entry name" value="ATPase domain of HSP90 chaperone/DNA topoisomerase II/histidine kinase"/>
    <property type="match status" value="1"/>
</dbReference>
<dbReference type="Proteomes" id="UP000324298">
    <property type="component" value="Unassembled WGS sequence"/>
</dbReference>
<evidence type="ECO:0000313" key="13">
    <source>
        <dbReference type="Proteomes" id="UP000324298"/>
    </source>
</evidence>
<reference evidence="12 13" key="1">
    <citation type="submission" date="2019-04" db="EMBL/GenBank/DDBJ databases">
        <title>Geobacter ruber sp. nov., ferric-reducing bacteria isolated from paddy soil.</title>
        <authorList>
            <person name="Xu Z."/>
            <person name="Masuda Y."/>
            <person name="Itoh H."/>
            <person name="Senoo K."/>
        </authorList>
    </citation>
    <scope>NUCLEOTIDE SEQUENCE [LARGE SCALE GENOMIC DNA]</scope>
    <source>
        <strain evidence="12 13">Red88</strain>
    </source>
</reference>
<dbReference type="Gene3D" id="1.10.287.130">
    <property type="match status" value="1"/>
</dbReference>
<feature type="domain" description="Response regulatory" evidence="10">
    <location>
        <begin position="893"/>
        <end position="1009"/>
    </location>
</feature>
<dbReference type="Pfam" id="PF13426">
    <property type="entry name" value="PAS_9"/>
    <property type="match status" value="1"/>
</dbReference>
<comment type="caution">
    <text evidence="12">The sequence shown here is derived from an EMBL/GenBank/DDBJ whole genome shotgun (WGS) entry which is preliminary data.</text>
</comment>
<dbReference type="InterPro" id="IPR011006">
    <property type="entry name" value="CheY-like_superfamily"/>
</dbReference>
<dbReference type="SUPFAM" id="SSF47384">
    <property type="entry name" value="Homodimeric domain of signal transducing histidine kinase"/>
    <property type="match status" value="1"/>
</dbReference>
<keyword evidence="4" id="KW-0808">Transferase</keyword>
<dbReference type="InterPro" id="IPR029016">
    <property type="entry name" value="GAF-like_dom_sf"/>
</dbReference>
<keyword evidence="8" id="KW-0812">Transmembrane</keyword>
<dbReference type="SUPFAM" id="SSF52172">
    <property type="entry name" value="CheY-like"/>
    <property type="match status" value="1"/>
</dbReference>
<feature type="domain" description="PAS" evidence="11">
    <location>
        <begin position="347"/>
        <end position="393"/>
    </location>
</feature>
<feature type="domain" description="Histidine kinase" evidence="9">
    <location>
        <begin position="646"/>
        <end position="869"/>
    </location>
</feature>
<feature type="modified residue" description="4-aspartylphosphate" evidence="6">
    <location>
        <position position="944"/>
    </location>
</feature>
<dbReference type="Pfam" id="PF00072">
    <property type="entry name" value="Response_reg"/>
    <property type="match status" value="1"/>
</dbReference>
<keyword evidence="7" id="KW-0175">Coiled coil</keyword>
<dbReference type="CDD" id="cd12914">
    <property type="entry name" value="PDC1_DGC_like"/>
    <property type="match status" value="1"/>
</dbReference>
<dbReference type="Gene3D" id="3.30.565.10">
    <property type="entry name" value="Histidine kinase-like ATPase, C-terminal domain"/>
    <property type="match status" value="1"/>
</dbReference>
<name>A0A5A9XC32_9BACT</name>
<dbReference type="InterPro" id="IPR003018">
    <property type="entry name" value="GAF"/>
</dbReference>